<name>A0A1B6ECT1_9HEMI</name>
<dbReference type="GO" id="GO:0005615">
    <property type="term" value="C:extracellular space"/>
    <property type="evidence" value="ECO:0007669"/>
    <property type="project" value="TreeGrafter"/>
</dbReference>
<evidence type="ECO:0000256" key="1">
    <source>
        <dbReference type="ARBA" id="ARBA00022460"/>
    </source>
</evidence>
<feature type="signal peptide" evidence="3">
    <location>
        <begin position="1"/>
        <end position="27"/>
    </location>
</feature>
<keyword evidence="1 2" id="KW-0193">Cuticle</keyword>
<dbReference type="PANTHER" id="PTHR12236:SF75">
    <property type="entry name" value="CUTICULAR PROTEIN 62BB, ISOFORM A"/>
    <property type="match status" value="1"/>
</dbReference>
<evidence type="ECO:0008006" key="5">
    <source>
        <dbReference type="Google" id="ProtNLM"/>
    </source>
</evidence>
<dbReference type="PANTHER" id="PTHR12236">
    <property type="entry name" value="STRUCTURAL CONTITUENT OF CUTICLE"/>
    <property type="match status" value="1"/>
</dbReference>
<dbReference type="PROSITE" id="PS51155">
    <property type="entry name" value="CHIT_BIND_RR_2"/>
    <property type="match status" value="1"/>
</dbReference>
<dbReference type="GO" id="GO:0031012">
    <property type="term" value="C:extracellular matrix"/>
    <property type="evidence" value="ECO:0007669"/>
    <property type="project" value="TreeGrafter"/>
</dbReference>
<dbReference type="Pfam" id="PF00379">
    <property type="entry name" value="Chitin_bind_4"/>
    <property type="match status" value="1"/>
</dbReference>
<evidence type="ECO:0000313" key="4">
    <source>
        <dbReference type="EMBL" id="JAS35731.1"/>
    </source>
</evidence>
<evidence type="ECO:0000256" key="2">
    <source>
        <dbReference type="PROSITE-ProRule" id="PRU00497"/>
    </source>
</evidence>
<dbReference type="AlphaFoldDB" id="A0A1B6ECT1"/>
<evidence type="ECO:0000256" key="3">
    <source>
        <dbReference type="SAM" id="SignalP"/>
    </source>
</evidence>
<dbReference type="EMBL" id="GEDC01001567">
    <property type="protein sequence ID" value="JAS35731.1"/>
    <property type="molecule type" value="Transcribed_RNA"/>
</dbReference>
<protein>
    <recommendedName>
        <fullName evidence="5">Cuticle protein 7</fullName>
    </recommendedName>
</protein>
<feature type="non-terminal residue" evidence="4">
    <location>
        <position position="1"/>
    </location>
</feature>
<dbReference type="GO" id="GO:0042302">
    <property type="term" value="F:structural constituent of cuticle"/>
    <property type="evidence" value="ECO:0007669"/>
    <property type="project" value="UniProtKB-UniRule"/>
</dbReference>
<gene>
    <name evidence="4" type="ORF">g.9682</name>
</gene>
<dbReference type="InterPro" id="IPR051217">
    <property type="entry name" value="Insect_Cuticle_Struc_Prot"/>
</dbReference>
<dbReference type="InterPro" id="IPR000618">
    <property type="entry name" value="Insect_cuticle"/>
</dbReference>
<dbReference type="PRINTS" id="PR00947">
    <property type="entry name" value="CUTICLE"/>
</dbReference>
<reference evidence="4" key="1">
    <citation type="submission" date="2015-12" db="EMBL/GenBank/DDBJ databases">
        <title>De novo transcriptome assembly of four potential Pierce s Disease insect vectors from Arizona vineyards.</title>
        <authorList>
            <person name="Tassone E.E."/>
        </authorList>
    </citation>
    <scope>NUCLEOTIDE SEQUENCE</scope>
</reference>
<keyword evidence="3" id="KW-0732">Signal</keyword>
<feature type="chain" id="PRO_5008581976" description="Cuticle protein 7" evidence="3">
    <location>
        <begin position="28"/>
        <end position="138"/>
    </location>
</feature>
<sequence length="138" mass="14932">YYAGDLAKDMAICQLFHVCLFLLGCQAQFIPYLGSEYDPNPVYTYKYNVNDPVTGDAKSQVESRQGDIVQGEYSLVEPDGSLRSVQYSSAPGVGFNAVVSKTPGVAPPNDRLVRGYAGSAYASPLPYRGAFVPVPGFY</sequence>
<accession>A0A1B6ECT1</accession>
<organism evidence="4">
    <name type="scientific">Clastoptera arizonana</name>
    <name type="common">Arizona spittle bug</name>
    <dbReference type="NCBI Taxonomy" id="38151"/>
    <lineage>
        <taxon>Eukaryota</taxon>
        <taxon>Metazoa</taxon>
        <taxon>Ecdysozoa</taxon>
        <taxon>Arthropoda</taxon>
        <taxon>Hexapoda</taxon>
        <taxon>Insecta</taxon>
        <taxon>Pterygota</taxon>
        <taxon>Neoptera</taxon>
        <taxon>Paraneoptera</taxon>
        <taxon>Hemiptera</taxon>
        <taxon>Auchenorrhyncha</taxon>
        <taxon>Cercopoidea</taxon>
        <taxon>Clastopteridae</taxon>
        <taxon>Clastoptera</taxon>
    </lineage>
</organism>
<proteinExistence type="predicted"/>